<dbReference type="PROSITE" id="PS51257">
    <property type="entry name" value="PROKAR_LIPOPROTEIN"/>
    <property type="match status" value="1"/>
</dbReference>
<evidence type="ECO:0000313" key="3">
    <source>
        <dbReference type="Proteomes" id="UP000007264"/>
    </source>
</evidence>
<dbReference type="eggNOG" id="KOG2614">
    <property type="taxonomic scope" value="Eukaryota"/>
</dbReference>
<sequence>MTSSDKLDVVIIGGSVGGLACAHALLKTKSCKVTVFERAKAISAAGAGLGLGDEALEVLRSFGLSKELEAVTQPMPIETNRAVAPDGHVRQLYHDRAYNHCRQAYIPALHAILHWSELHRALLSALPQDIILWGTAVTNVEQESGSKYVVQAEAKQTGSGSDSNSDGVQRINVECDLVIAADGSMSDTRRRFRPDESRRYSGYCAWRGVVTDKEAPSAARAVREAYPELGRALYFDLAQDSHAVLYELPGQRLNWLWYINQPEPNLTGHSVTVKADDQKIEDMHERAAATFTPELAALMQATEAPFINAIYDREPLKQWVFGSIVLVGEAAHPTTPHALRSTNMAICDAGALGRCLAEHPKDLHTALDKFQQQRIACTAREVLFSRHLGRLKQSLDSAHDWFAADEDLCQSLGQANMADFSI</sequence>
<dbReference type="STRING" id="574566.I0YL35"/>
<comment type="caution">
    <text evidence="2">The sequence shown here is derived from an EMBL/GenBank/DDBJ whole genome shotgun (WGS) entry which is preliminary data.</text>
</comment>
<reference evidence="2 3" key="1">
    <citation type="journal article" date="2012" name="Genome Biol.">
        <title>The genome of the polar eukaryotic microalga coccomyxa subellipsoidea reveals traits of cold adaptation.</title>
        <authorList>
            <person name="Blanc G."/>
            <person name="Agarkova I."/>
            <person name="Grimwood J."/>
            <person name="Kuo A."/>
            <person name="Brueggeman A."/>
            <person name="Dunigan D."/>
            <person name="Gurnon J."/>
            <person name="Ladunga I."/>
            <person name="Lindquist E."/>
            <person name="Lucas S."/>
            <person name="Pangilinan J."/>
            <person name="Proschold T."/>
            <person name="Salamov A."/>
            <person name="Schmutz J."/>
            <person name="Weeks D."/>
            <person name="Yamada T."/>
            <person name="Claverie J.M."/>
            <person name="Grigoriev I."/>
            <person name="Van Etten J."/>
            <person name="Lomsadze A."/>
            <person name="Borodovsky M."/>
        </authorList>
    </citation>
    <scope>NUCLEOTIDE SEQUENCE [LARGE SCALE GENOMIC DNA]</scope>
    <source>
        <strain evidence="2 3">C-169</strain>
    </source>
</reference>
<dbReference type="KEGG" id="csl:COCSUDRAFT_25985"/>
<dbReference type="Proteomes" id="UP000007264">
    <property type="component" value="Unassembled WGS sequence"/>
</dbReference>
<name>I0YL35_COCSC</name>
<dbReference type="PRINTS" id="PR00420">
    <property type="entry name" value="RNGMNOXGNASE"/>
</dbReference>
<dbReference type="InterPro" id="IPR053212">
    <property type="entry name" value="DHP_3-monooxygenase"/>
</dbReference>
<dbReference type="EMBL" id="AGSI01000020">
    <property type="protein sequence ID" value="EIE19104.1"/>
    <property type="molecule type" value="Genomic_DNA"/>
</dbReference>
<dbReference type="RefSeq" id="XP_005643648.1">
    <property type="nucleotide sequence ID" value="XM_005643591.1"/>
</dbReference>
<accession>I0YL35</accession>
<dbReference type="Gene3D" id="3.50.50.60">
    <property type="entry name" value="FAD/NAD(P)-binding domain"/>
    <property type="match status" value="1"/>
</dbReference>
<evidence type="ECO:0000259" key="1">
    <source>
        <dbReference type="Pfam" id="PF01494"/>
    </source>
</evidence>
<dbReference type="InterPro" id="IPR036188">
    <property type="entry name" value="FAD/NAD-bd_sf"/>
</dbReference>
<dbReference type="GeneID" id="17037173"/>
<organism evidence="2 3">
    <name type="scientific">Coccomyxa subellipsoidea (strain C-169)</name>
    <name type="common">Green microalga</name>
    <dbReference type="NCBI Taxonomy" id="574566"/>
    <lineage>
        <taxon>Eukaryota</taxon>
        <taxon>Viridiplantae</taxon>
        <taxon>Chlorophyta</taxon>
        <taxon>core chlorophytes</taxon>
        <taxon>Trebouxiophyceae</taxon>
        <taxon>Trebouxiophyceae incertae sedis</taxon>
        <taxon>Coccomyxaceae</taxon>
        <taxon>Coccomyxa</taxon>
        <taxon>Coccomyxa subellipsoidea</taxon>
    </lineage>
</organism>
<gene>
    <name evidence="2" type="ORF">COCSUDRAFT_25985</name>
</gene>
<dbReference type="Pfam" id="PF01494">
    <property type="entry name" value="FAD_binding_3"/>
    <property type="match status" value="1"/>
</dbReference>
<dbReference type="PANTHER" id="PTHR47469:SF2">
    <property type="entry name" value="OS06G0597600 PROTEIN"/>
    <property type="match status" value="1"/>
</dbReference>
<evidence type="ECO:0000313" key="2">
    <source>
        <dbReference type="EMBL" id="EIE19104.1"/>
    </source>
</evidence>
<keyword evidence="3" id="KW-1185">Reference proteome</keyword>
<protein>
    <submittedName>
        <fullName evidence="2">FAD/NAD(P)-binding domain-containing protein</fullName>
    </submittedName>
</protein>
<dbReference type="InterPro" id="IPR002938">
    <property type="entry name" value="FAD-bd"/>
</dbReference>
<feature type="domain" description="FAD-binding" evidence="1">
    <location>
        <begin position="7"/>
        <end position="377"/>
    </location>
</feature>
<dbReference type="OrthoDB" id="507578at2759"/>
<proteinExistence type="predicted"/>
<dbReference type="PANTHER" id="PTHR47469">
    <property type="entry name" value="MONOOXYGENASE-LIKE"/>
    <property type="match status" value="1"/>
</dbReference>
<dbReference type="SUPFAM" id="SSF51905">
    <property type="entry name" value="FAD/NAD(P)-binding domain"/>
    <property type="match status" value="1"/>
</dbReference>
<dbReference type="SUPFAM" id="SSF54373">
    <property type="entry name" value="FAD-linked reductases, C-terminal domain"/>
    <property type="match status" value="1"/>
</dbReference>
<dbReference type="GO" id="GO:0071949">
    <property type="term" value="F:FAD binding"/>
    <property type="evidence" value="ECO:0007669"/>
    <property type="project" value="InterPro"/>
</dbReference>
<dbReference type="AlphaFoldDB" id="I0YL35"/>